<accession>A0A934QQH3</accession>
<dbReference type="EMBL" id="JAENJH010000002">
    <property type="protein sequence ID" value="MBK1784322.1"/>
    <property type="molecule type" value="Genomic_DNA"/>
</dbReference>
<comment type="caution">
    <text evidence="1">The sequence shown here is derived from an EMBL/GenBank/DDBJ whole genome shotgun (WGS) entry which is preliminary data.</text>
</comment>
<evidence type="ECO:0000313" key="2">
    <source>
        <dbReference type="Proteomes" id="UP000635245"/>
    </source>
</evidence>
<gene>
    <name evidence="1" type="ORF">JHE00_08270</name>
</gene>
<name>A0A934QQH3_9PSEU</name>
<reference evidence="1" key="1">
    <citation type="submission" date="2020-12" db="EMBL/GenBank/DDBJ databases">
        <title>Prauserella sp. ASG 168, a novel actinomycete isolated from cave rock.</title>
        <authorList>
            <person name="Suriyachadkun C."/>
        </authorList>
    </citation>
    <scope>NUCLEOTIDE SEQUENCE</scope>
    <source>
        <strain evidence="1">ASG 168</strain>
    </source>
</reference>
<organism evidence="1 2">
    <name type="scientific">Prauserella cavernicola</name>
    <dbReference type="NCBI Taxonomy" id="2800127"/>
    <lineage>
        <taxon>Bacteria</taxon>
        <taxon>Bacillati</taxon>
        <taxon>Actinomycetota</taxon>
        <taxon>Actinomycetes</taxon>
        <taxon>Pseudonocardiales</taxon>
        <taxon>Pseudonocardiaceae</taxon>
        <taxon>Prauserella</taxon>
    </lineage>
</organism>
<proteinExistence type="predicted"/>
<dbReference type="RefSeq" id="WP_200316628.1">
    <property type="nucleotide sequence ID" value="NZ_JAENJH010000002.1"/>
</dbReference>
<dbReference type="Proteomes" id="UP000635245">
    <property type="component" value="Unassembled WGS sequence"/>
</dbReference>
<dbReference type="AlphaFoldDB" id="A0A934QQH3"/>
<evidence type="ECO:0000313" key="1">
    <source>
        <dbReference type="EMBL" id="MBK1784322.1"/>
    </source>
</evidence>
<sequence length="89" mass="9957">MDQSPPAELVRHVAASTGLGVETATRVIADVLAFFGETTEDVVRRRHRELKNRGYRNAQIWALLTEELACRPVAAGPLSERQLRRIVYG</sequence>
<keyword evidence="2" id="KW-1185">Reference proteome</keyword>
<protein>
    <submittedName>
        <fullName evidence="1">Uncharacterized protein</fullName>
    </submittedName>
</protein>